<dbReference type="EMBL" id="RKLQ01000002">
    <property type="protein sequence ID" value="MBX0304142.1"/>
    <property type="molecule type" value="Genomic_DNA"/>
</dbReference>
<accession>A0A8J7YEQ9</accession>
<dbReference type="AlphaFoldDB" id="A0A8J7YEQ9"/>
<dbReference type="Proteomes" id="UP000783863">
    <property type="component" value="Unassembled WGS sequence"/>
</dbReference>
<dbReference type="InterPro" id="IPR029063">
    <property type="entry name" value="SAM-dependent_MTases_sf"/>
</dbReference>
<dbReference type="PANTHER" id="PTHR42912">
    <property type="entry name" value="METHYLTRANSFERASE"/>
    <property type="match status" value="1"/>
</dbReference>
<keyword evidence="2" id="KW-0489">Methyltransferase</keyword>
<organism evidence="2 3">
    <name type="scientific">Haloarcula salinisoli</name>
    <dbReference type="NCBI Taxonomy" id="2487746"/>
    <lineage>
        <taxon>Archaea</taxon>
        <taxon>Methanobacteriati</taxon>
        <taxon>Methanobacteriota</taxon>
        <taxon>Stenosarchaea group</taxon>
        <taxon>Halobacteria</taxon>
        <taxon>Halobacteriales</taxon>
        <taxon>Haloarculaceae</taxon>
        <taxon>Haloarcula</taxon>
    </lineage>
</organism>
<dbReference type="GO" id="GO:0008757">
    <property type="term" value="F:S-adenosylmethionine-dependent methyltransferase activity"/>
    <property type="evidence" value="ECO:0007669"/>
    <property type="project" value="InterPro"/>
</dbReference>
<dbReference type="RefSeq" id="WP_220588372.1">
    <property type="nucleotide sequence ID" value="NZ_RKLQ01000002.1"/>
</dbReference>
<feature type="domain" description="Methyltransferase type 11" evidence="1">
    <location>
        <begin position="44"/>
        <end position="137"/>
    </location>
</feature>
<gene>
    <name evidence="2" type="ORF">EGD98_10735</name>
</gene>
<dbReference type="CDD" id="cd02440">
    <property type="entry name" value="AdoMet_MTases"/>
    <property type="match status" value="1"/>
</dbReference>
<dbReference type="InterPro" id="IPR050508">
    <property type="entry name" value="Methyltransf_Superfamily"/>
</dbReference>
<dbReference type="GO" id="GO:0032259">
    <property type="term" value="P:methylation"/>
    <property type="evidence" value="ECO:0007669"/>
    <property type="project" value="UniProtKB-KW"/>
</dbReference>
<dbReference type="SUPFAM" id="SSF53335">
    <property type="entry name" value="S-adenosyl-L-methionine-dependent methyltransferases"/>
    <property type="match status" value="1"/>
</dbReference>
<comment type="caution">
    <text evidence="2">The sequence shown here is derived from an EMBL/GenBank/DDBJ whole genome shotgun (WGS) entry which is preliminary data.</text>
</comment>
<keyword evidence="3" id="KW-1185">Reference proteome</keyword>
<name>A0A8J7YEQ9_9EURY</name>
<keyword evidence="2" id="KW-0808">Transferase</keyword>
<reference evidence="2" key="1">
    <citation type="submission" date="2021-06" db="EMBL/GenBank/DDBJ databases">
        <title>Halomicroarcula sp. F24A a new haloarchaeum isolated from saline soil.</title>
        <authorList>
            <person name="Duran-Viseras A."/>
            <person name="Sanchez-Porro C."/>
            <person name="Ventosa A."/>
        </authorList>
    </citation>
    <scope>NUCLEOTIDE SEQUENCE</scope>
    <source>
        <strain evidence="2">F24A</strain>
    </source>
</reference>
<dbReference type="InterPro" id="IPR013216">
    <property type="entry name" value="Methyltransf_11"/>
</dbReference>
<protein>
    <submittedName>
        <fullName evidence="2">Class I SAM-dependent methyltransferase</fullName>
    </submittedName>
</protein>
<dbReference type="Pfam" id="PF08241">
    <property type="entry name" value="Methyltransf_11"/>
    <property type="match status" value="1"/>
</dbReference>
<evidence type="ECO:0000313" key="2">
    <source>
        <dbReference type="EMBL" id="MBX0304142.1"/>
    </source>
</evidence>
<evidence type="ECO:0000259" key="1">
    <source>
        <dbReference type="Pfam" id="PF08241"/>
    </source>
</evidence>
<dbReference type="Gene3D" id="3.40.50.150">
    <property type="entry name" value="Vaccinia Virus protein VP39"/>
    <property type="match status" value="1"/>
</dbReference>
<dbReference type="PANTHER" id="PTHR42912:SF96">
    <property type="entry name" value="METHYLTRANSFERASE DOMAIN-CONTAINING PROTEIN"/>
    <property type="match status" value="1"/>
</dbReference>
<proteinExistence type="predicted"/>
<evidence type="ECO:0000313" key="3">
    <source>
        <dbReference type="Proteomes" id="UP000783863"/>
    </source>
</evidence>
<sequence>MSSSDIAGLYDDMAAQYERWDWANRLFSGPLRKRAFGEARGRVLDVACGAGTNFRYLPGSAQLVGVDVSAEMVEAARAELDELRRGGTVYRMDAQDLQFPDDSFDTVISALSTCTFPDPVAALSEMARVCRPDGRVLLFEHGRSDVELLGRFQDWRADAHYEQHGCRWTQEPLAHFEGTELTVLESETLFAGMVTIIEARPAAD</sequence>